<dbReference type="AlphaFoldDB" id="A0A255YDI2"/>
<dbReference type="RefSeq" id="WP_094474084.1">
    <property type="nucleotide sequence ID" value="NZ_NOXT01000114.1"/>
</dbReference>
<gene>
    <name evidence="2" type="ORF">CHU93_11025</name>
</gene>
<dbReference type="EMBL" id="NOXT01000114">
    <property type="protein sequence ID" value="OYQ27258.1"/>
    <property type="molecule type" value="Genomic_DNA"/>
</dbReference>
<keyword evidence="1" id="KW-0812">Transmembrane</keyword>
<proteinExistence type="predicted"/>
<sequence length="240" mass="26618">MKVTHPNCLDLDPRDGDIELLEALTREFGFQPTQQKVGHWLTLGDIHDTLATEYAARREGACPSQRVFNRLREALQSDLIPRADLRPTCRLGVLADRGTREFLRRLEKQTCLDMPWSPYATMGNVGSILFLIGFLGGIVLLGVGLAMAGSGLLLGVLALLLMLRDKGRWPAGMVTLGDLADRVAALNHSKLGVVRDLPDALWRRLTAIAAEQSLISPQDMRVDTLLFAPRKSLMERLARR</sequence>
<accession>A0A255YDI2</accession>
<evidence type="ECO:0000313" key="3">
    <source>
        <dbReference type="Proteomes" id="UP000216991"/>
    </source>
</evidence>
<reference evidence="2 3" key="1">
    <citation type="submission" date="2017-07" db="EMBL/GenBank/DDBJ databases">
        <title>Sandarakinorhabdus cyanobacteriorum sp. nov., a novel bacterium isolated from cyanobacterial aggregates in a eutrophic lake.</title>
        <authorList>
            <person name="Cai H."/>
        </authorList>
    </citation>
    <scope>NUCLEOTIDE SEQUENCE [LARGE SCALE GENOMIC DNA]</scope>
    <source>
        <strain evidence="2 3">TH057</strain>
    </source>
</reference>
<protein>
    <submittedName>
        <fullName evidence="2">Uncharacterized protein</fullName>
    </submittedName>
</protein>
<name>A0A255YDI2_9SPHN</name>
<keyword evidence="3" id="KW-1185">Reference proteome</keyword>
<evidence type="ECO:0000256" key="1">
    <source>
        <dbReference type="SAM" id="Phobius"/>
    </source>
</evidence>
<organism evidence="2 3">
    <name type="scientific">Sandarakinorhabdus cyanobacteriorum</name>
    <dbReference type="NCBI Taxonomy" id="1981098"/>
    <lineage>
        <taxon>Bacteria</taxon>
        <taxon>Pseudomonadati</taxon>
        <taxon>Pseudomonadota</taxon>
        <taxon>Alphaproteobacteria</taxon>
        <taxon>Sphingomonadales</taxon>
        <taxon>Sphingosinicellaceae</taxon>
        <taxon>Sandarakinorhabdus</taxon>
    </lineage>
</organism>
<keyword evidence="1" id="KW-0472">Membrane</keyword>
<comment type="caution">
    <text evidence="2">The sequence shown here is derived from an EMBL/GenBank/DDBJ whole genome shotgun (WGS) entry which is preliminary data.</text>
</comment>
<dbReference type="Proteomes" id="UP000216991">
    <property type="component" value="Unassembled WGS sequence"/>
</dbReference>
<evidence type="ECO:0000313" key="2">
    <source>
        <dbReference type="EMBL" id="OYQ27258.1"/>
    </source>
</evidence>
<feature type="transmembrane region" description="Helical" evidence="1">
    <location>
        <begin position="128"/>
        <end position="161"/>
    </location>
</feature>
<keyword evidence="1" id="KW-1133">Transmembrane helix</keyword>